<dbReference type="CDD" id="cd03784">
    <property type="entry name" value="GT1_Gtf-like"/>
    <property type="match status" value="1"/>
</dbReference>
<evidence type="ECO:0000313" key="4">
    <source>
        <dbReference type="EMBL" id="SFW75413.1"/>
    </source>
</evidence>
<evidence type="ECO:0000256" key="1">
    <source>
        <dbReference type="ARBA" id="ARBA00009995"/>
    </source>
</evidence>
<reference evidence="5" key="1">
    <citation type="submission" date="2016-11" db="EMBL/GenBank/DDBJ databases">
        <authorList>
            <person name="Varghese N."/>
            <person name="Submissions S."/>
        </authorList>
    </citation>
    <scope>NUCLEOTIDE SEQUENCE [LARGE SCALE GENOMIC DNA]</scope>
    <source>
        <strain evidence="5">DSM 44671</strain>
    </source>
</reference>
<organism evidence="4 5">
    <name type="scientific">Amycolatopsis australiensis</name>
    <dbReference type="NCBI Taxonomy" id="546364"/>
    <lineage>
        <taxon>Bacteria</taxon>
        <taxon>Bacillati</taxon>
        <taxon>Actinomycetota</taxon>
        <taxon>Actinomycetes</taxon>
        <taxon>Pseudonocardiales</taxon>
        <taxon>Pseudonocardiaceae</taxon>
        <taxon>Amycolatopsis</taxon>
    </lineage>
</organism>
<keyword evidence="5" id="KW-1185">Reference proteome</keyword>
<dbReference type="STRING" id="546364.SAMN04489730_3933"/>
<dbReference type="InterPro" id="IPR006326">
    <property type="entry name" value="UDPGT_MGT-like"/>
</dbReference>
<dbReference type="OrthoDB" id="6620093at2"/>
<dbReference type="Gene3D" id="3.40.50.2000">
    <property type="entry name" value="Glycogen Phosphorylase B"/>
    <property type="match status" value="2"/>
</dbReference>
<dbReference type="Pfam" id="PF06722">
    <property type="entry name" value="EryCIII-like_C"/>
    <property type="match status" value="1"/>
</dbReference>
<dbReference type="PANTHER" id="PTHR48050">
    <property type="entry name" value="STEROL 3-BETA-GLUCOSYLTRANSFERASE"/>
    <property type="match status" value="1"/>
</dbReference>
<dbReference type="Proteomes" id="UP000182740">
    <property type="component" value="Unassembled WGS sequence"/>
</dbReference>
<dbReference type="InterPro" id="IPR002213">
    <property type="entry name" value="UDP_glucos_trans"/>
</dbReference>
<dbReference type="FunFam" id="3.40.50.2000:FF:000072">
    <property type="entry name" value="Glycosyl transferase"/>
    <property type="match status" value="1"/>
</dbReference>
<dbReference type="SUPFAM" id="SSF53756">
    <property type="entry name" value="UDP-Glycosyltransferase/glycogen phosphorylase"/>
    <property type="match status" value="1"/>
</dbReference>
<protein>
    <submittedName>
        <fullName evidence="4">Glycosyltransferase, MGT family</fullName>
    </submittedName>
</protein>
<comment type="similarity">
    <text evidence="1">Belongs to the UDP-glycosyltransferase family.</text>
</comment>
<dbReference type="PANTHER" id="PTHR48050:SF13">
    <property type="entry name" value="STEROL 3-BETA-GLUCOSYLTRANSFERASE UGT80A2"/>
    <property type="match status" value="1"/>
</dbReference>
<feature type="domain" description="Erythromycin biosynthesis protein CIII-like C-terminal" evidence="3">
    <location>
        <begin position="267"/>
        <end position="382"/>
    </location>
</feature>
<dbReference type="AlphaFoldDB" id="A0A1K1RUE6"/>
<dbReference type="InterPro" id="IPR010610">
    <property type="entry name" value="EryCIII-like_C"/>
</dbReference>
<name>A0A1K1RUE6_9PSEU</name>
<sequence length="406" mass="42032">MDVSGSHVAFFSFPGFGHIRPTLPVVRELLARGHDVSYVVAERFAGVVAETGADVLTYPSAFPGSMPDVHTADDLAVVLAHYLDEAFAPLATAWPRFAGRPVDLVVEDVLSTDVGGLVARRAGCGVVRLFAGFGGNDEVPLNGSETELAGPPLDPGHPVLAACGERVKTRLARFGLDTPSPEPARGGEVVANLVFVPRAFQPRAECFGDEFVFVGPTGDDGAAAGSWQPPGGDVPVVLVSLGTSSNSNPGFFTACGRAFAGTGWRVVMTTAGHVGDDVAAAMPDNVELHSWLDHRAVLPHTDVVVCQAGTGSLMDAFGHGVPVVAVPQRPEARVTAARVERLGLGRALLDDVTGADVRDAVLAVAADAAVAKEVARMRAAIRASGGAKRAADVLERAVRSTDGETA</sequence>
<dbReference type="GO" id="GO:0017000">
    <property type="term" value="P:antibiotic biosynthetic process"/>
    <property type="evidence" value="ECO:0007669"/>
    <property type="project" value="UniProtKB-ARBA"/>
</dbReference>
<dbReference type="GO" id="GO:0008194">
    <property type="term" value="F:UDP-glycosyltransferase activity"/>
    <property type="evidence" value="ECO:0007669"/>
    <property type="project" value="InterPro"/>
</dbReference>
<dbReference type="NCBIfam" id="TIGR01426">
    <property type="entry name" value="MGT"/>
    <property type="match status" value="1"/>
</dbReference>
<dbReference type="InterPro" id="IPR050426">
    <property type="entry name" value="Glycosyltransferase_28"/>
</dbReference>
<proteinExistence type="inferred from homology"/>
<keyword evidence="2 4" id="KW-0808">Transferase</keyword>
<accession>A0A1K1RUE6</accession>
<dbReference type="EMBL" id="FPJG01000006">
    <property type="protein sequence ID" value="SFW75413.1"/>
    <property type="molecule type" value="Genomic_DNA"/>
</dbReference>
<evidence type="ECO:0000313" key="5">
    <source>
        <dbReference type="Proteomes" id="UP000182740"/>
    </source>
</evidence>
<dbReference type="RefSeq" id="WP_072477658.1">
    <property type="nucleotide sequence ID" value="NZ_FPJG01000006.1"/>
</dbReference>
<evidence type="ECO:0000256" key="2">
    <source>
        <dbReference type="ARBA" id="ARBA00022679"/>
    </source>
</evidence>
<evidence type="ECO:0000259" key="3">
    <source>
        <dbReference type="Pfam" id="PF06722"/>
    </source>
</evidence>
<dbReference type="GO" id="GO:0016758">
    <property type="term" value="F:hexosyltransferase activity"/>
    <property type="evidence" value="ECO:0007669"/>
    <property type="project" value="InterPro"/>
</dbReference>
<gene>
    <name evidence="4" type="ORF">SAMN04489730_3933</name>
</gene>